<feature type="transmembrane region" description="Helical" evidence="1">
    <location>
        <begin position="14"/>
        <end position="32"/>
    </location>
</feature>
<dbReference type="AlphaFoldDB" id="A0A2P2NC61"/>
<keyword evidence="1" id="KW-1133">Transmembrane helix</keyword>
<proteinExistence type="predicted"/>
<organism evidence="2">
    <name type="scientific">Rhizophora mucronata</name>
    <name type="common">Asiatic mangrove</name>
    <dbReference type="NCBI Taxonomy" id="61149"/>
    <lineage>
        <taxon>Eukaryota</taxon>
        <taxon>Viridiplantae</taxon>
        <taxon>Streptophyta</taxon>
        <taxon>Embryophyta</taxon>
        <taxon>Tracheophyta</taxon>
        <taxon>Spermatophyta</taxon>
        <taxon>Magnoliopsida</taxon>
        <taxon>eudicotyledons</taxon>
        <taxon>Gunneridae</taxon>
        <taxon>Pentapetalae</taxon>
        <taxon>rosids</taxon>
        <taxon>fabids</taxon>
        <taxon>Malpighiales</taxon>
        <taxon>Rhizophoraceae</taxon>
        <taxon>Rhizophora</taxon>
    </lineage>
</organism>
<accession>A0A2P2NC61</accession>
<name>A0A2P2NC61_RHIMU</name>
<evidence type="ECO:0000313" key="2">
    <source>
        <dbReference type="EMBL" id="MBX40078.1"/>
    </source>
</evidence>
<sequence>MIDPCLSKNFGSEVFFLALQFLQKVFYFSLLFF</sequence>
<dbReference type="EMBL" id="GGEC01059594">
    <property type="protein sequence ID" value="MBX40078.1"/>
    <property type="molecule type" value="Transcribed_RNA"/>
</dbReference>
<evidence type="ECO:0000256" key="1">
    <source>
        <dbReference type="SAM" id="Phobius"/>
    </source>
</evidence>
<keyword evidence="1" id="KW-0812">Transmembrane</keyword>
<protein>
    <submittedName>
        <fullName evidence="2">Uncharacterized protein</fullName>
    </submittedName>
</protein>
<keyword evidence="1" id="KW-0472">Membrane</keyword>
<reference evidence="2" key="1">
    <citation type="submission" date="2018-02" db="EMBL/GenBank/DDBJ databases">
        <title>Rhizophora mucronata_Transcriptome.</title>
        <authorList>
            <person name="Meera S.P."/>
            <person name="Sreeshan A."/>
            <person name="Augustine A."/>
        </authorList>
    </citation>
    <scope>NUCLEOTIDE SEQUENCE</scope>
    <source>
        <tissue evidence="2">Leaf</tissue>
    </source>
</reference>